<dbReference type="Pfam" id="PF20029">
    <property type="entry name" value="DUF6436"/>
    <property type="match status" value="1"/>
</dbReference>
<dbReference type="InterPro" id="IPR036249">
    <property type="entry name" value="Thioredoxin-like_sf"/>
</dbReference>
<dbReference type="Proteomes" id="UP001216139">
    <property type="component" value="Chromosome"/>
</dbReference>
<evidence type="ECO:0000313" key="3">
    <source>
        <dbReference type="EMBL" id="WCT11096.1"/>
    </source>
</evidence>
<keyword evidence="1" id="KW-1133">Transmembrane helix</keyword>
<accession>A0ABY7T433</accession>
<evidence type="ECO:0000256" key="1">
    <source>
        <dbReference type="SAM" id="Phobius"/>
    </source>
</evidence>
<dbReference type="InterPro" id="IPR045494">
    <property type="entry name" value="DUF6436"/>
</dbReference>
<dbReference type="PROSITE" id="PS51352">
    <property type="entry name" value="THIOREDOXIN_2"/>
    <property type="match status" value="1"/>
</dbReference>
<keyword evidence="1" id="KW-0472">Membrane</keyword>
<proteinExistence type="predicted"/>
<feature type="transmembrane region" description="Helical" evidence="1">
    <location>
        <begin position="6"/>
        <end position="23"/>
    </location>
</feature>
<protein>
    <submittedName>
        <fullName evidence="3">DUF6436 domain-containing protein</fullName>
    </submittedName>
</protein>
<dbReference type="EMBL" id="CP117167">
    <property type="protein sequence ID" value="WCT11096.1"/>
    <property type="molecule type" value="Genomic_DNA"/>
</dbReference>
<dbReference type="InterPro" id="IPR013766">
    <property type="entry name" value="Thioredoxin_domain"/>
</dbReference>
<organism evidence="3 4">
    <name type="scientific">Mucilaginibacter jinjuensis</name>
    <dbReference type="NCBI Taxonomy" id="1176721"/>
    <lineage>
        <taxon>Bacteria</taxon>
        <taxon>Pseudomonadati</taxon>
        <taxon>Bacteroidota</taxon>
        <taxon>Sphingobacteriia</taxon>
        <taxon>Sphingobacteriales</taxon>
        <taxon>Sphingobacteriaceae</taxon>
        <taxon>Mucilaginibacter</taxon>
    </lineage>
</organism>
<sequence>MRKVFVATWLIALCVMLCGLFWYNEYRYNLPTPIPIHYKRIANGRYIKLDKGLQFNNNKPTFLHFFNPDCPCSRFNIRHFKEIVEQYGNRANFAIIVISHQPFDATAIQRKFELNIPVIHNPALAVLCGVYSTPQAVIINSEGRLFYRGNYNRSRYCTDTQTAYARQAIDDLLNKRANSITDFLATTAYGCQLSE</sequence>
<keyword evidence="4" id="KW-1185">Reference proteome</keyword>
<evidence type="ECO:0000259" key="2">
    <source>
        <dbReference type="PROSITE" id="PS51352"/>
    </source>
</evidence>
<evidence type="ECO:0000313" key="4">
    <source>
        <dbReference type="Proteomes" id="UP001216139"/>
    </source>
</evidence>
<feature type="domain" description="Thioredoxin" evidence="2">
    <location>
        <begin position="28"/>
        <end position="174"/>
    </location>
</feature>
<reference evidence="3 4" key="1">
    <citation type="submission" date="2023-02" db="EMBL/GenBank/DDBJ databases">
        <title>Genome sequence of Mucilaginibacter jinjuensis strain KACC 16571.</title>
        <authorList>
            <person name="Kim S."/>
            <person name="Heo J."/>
            <person name="Kwon S.-W."/>
        </authorList>
    </citation>
    <scope>NUCLEOTIDE SEQUENCE [LARGE SCALE GENOMIC DNA]</scope>
    <source>
        <strain evidence="3 4">KACC 16571</strain>
    </source>
</reference>
<dbReference type="RefSeq" id="WP_273629286.1">
    <property type="nucleotide sequence ID" value="NZ_CP117167.1"/>
</dbReference>
<keyword evidence="1" id="KW-0812">Transmembrane</keyword>
<dbReference type="Gene3D" id="3.40.30.10">
    <property type="entry name" value="Glutaredoxin"/>
    <property type="match status" value="1"/>
</dbReference>
<gene>
    <name evidence="3" type="ORF">PQO05_20360</name>
</gene>
<dbReference type="SUPFAM" id="SSF52833">
    <property type="entry name" value="Thioredoxin-like"/>
    <property type="match status" value="1"/>
</dbReference>
<name>A0ABY7T433_9SPHI</name>